<dbReference type="Proteomes" id="UP000886890">
    <property type="component" value="Unassembled WGS sequence"/>
</dbReference>
<keyword evidence="1" id="KW-0808">Transferase</keyword>
<dbReference type="AlphaFoldDB" id="A0A9D2BIF1"/>
<sequence>MRLQQLLSYTRKAIDEYQMIDEGDRIAVGISGGKDSLTLLYALQGLRRFYPKHFELEAVTVDLGFENLDLSRIQALCRELEVPYTIVRTEIAKIVFDERKESNPCSLCAKMRKGALNEAIKARGCNKVAYAHHRDDIVETMMMSLIYEGRFHSFSPRTYLDRMDLTVIRPMMFVNEADVIGFCNKYQLPVVKSPCPADGHTKRQYVKDLLAQLNRENPGVKERMFSAVVNADLPGWPERIPHKR</sequence>
<dbReference type="SUPFAM" id="SSF52402">
    <property type="entry name" value="Adenine nucleotide alpha hydrolases-like"/>
    <property type="match status" value="1"/>
</dbReference>
<evidence type="ECO:0000259" key="2">
    <source>
        <dbReference type="Pfam" id="PF01171"/>
    </source>
</evidence>
<evidence type="ECO:0000313" key="4">
    <source>
        <dbReference type="Proteomes" id="UP000886890"/>
    </source>
</evidence>
<dbReference type="PANTHER" id="PTHR43686:SF1">
    <property type="entry name" value="AMINOTRAN_5 DOMAIN-CONTAINING PROTEIN"/>
    <property type="match status" value="1"/>
</dbReference>
<dbReference type="InterPro" id="IPR014729">
    <property type="entry name" value="Rossmann-like_a/b/a_fold"/>
</dbReference>
<dbReference type="PANTHER" id="PTHR43686">
    <property type="entry name" value="SULFURTRANSFERASE-RELATED"/>
    <property type="match status" value="1"/>
</dbReference>
<gene>
    <name evidence="3" type="ORF">H9734_06910</name>
</gene>
<organism evidence="3 4">
    <name type="scientific">Candidatus Fusicatenibacter merdavium</name>
    <dbReference type="NCBI Taxonomy" id="2838600"/>
    <lineage>
        <taxon>Bacteria</taxon>
        <taxon>Bacillati</taxon>
        <taxon>Bacillota</taxon>
        <taxon>Clostridia</taxon>
        <taxon>Lachnospirales</taxon>
        <taxon>Lachnospiraceae</taxon>
        <taxon>Fusicatenibacter</taxon>
    </lineage>
</organism>
<evidence type="ECO:0000313" key="3">
    <source>
        <dbReference type="EMBL" id="HIX77306.1"/>
    </source>
</evidence>
<dbReference type="InterPro" id="IPR035107">
    <property type="entry name" value="tRNA_thiolation_TtcA_Ctu1"/>
</dbReference>
<dbReference type="Pfam" id="PF01171">
    <property type="entry name" value="ATP_bind_3"/>
    <property type="match status" value="1"/>
</dbReference>
<dbReference type="EMBL" id="DXEK01000114">
    <property type="protein sequence ID" value="HIX77306.1"/>
    <property type="molecule type" value="Genomic_DNA"/>
</dbReference>
<dbReference type="GO" id="GO:0016740">
    <property type="term" value="F:transferase activity"/>
    <property type="evidence" value="ECO:0007669"/>
    <property type="project" value="UniProtKB-KW"/>
</dbReference>
<reference evidence="3" key="1">
    <citation type="journal article" date="2021" name="PeerJ">
        <title>Extensive microbial diversity within the chicken gut microbiome revealed by metagenomics and culture.</title>
        <authorList>
            <person name="Gilroy R."/>
            <person name="Ravi A."/>
            <person name="Getino M."/>
            <person name="Pursley I."/>
            <person name="Horton D.L."/>
            <person name="Alikhan N.F."/>
            <person name="Baker D."/>
            <person name="Gharbi K."/>
            <person name="Hall N."/>
            <person name="Watson M."/>
            <person name="Adriaenssens E.M."/>
            <person name="Foster-Nyarko E."/>
            <person name="Jarju S."/>
            <person name="Secka A."/>
            <person name="Antonio M."/>
            <person name="Oren A."/>
            <person name="Chaudhuri R.R."/>
            <person name="La Ragione R."/>
            <person name="Hildebrand F."/>
            <person name="Pallen M.J."/>
        </authorList>
    </citation>
    <scope>NUCLEOTIDE SEQUENCE</scope>
    <source>
        <strain evidence="3">CHK183-1962</strain>
    </source>
</reference>
<dbReference type="GO" id="GO:0008033">
    <property type="term" value="P:tRNA processing"/>
    <property type="evidence" value="ECO:0007669"/>
    <property type="project" value="InterPro"/>
</dbReference>
<dbReference type="PIRSF" id="PIRSF004976">
    <property type="entry name" value="ATPase_YdaO"/>
    <property type="match status" value="1"/>
</dbReference>
<protein>
    <submittedName>
        <fullName evidence="3">tRNA 2-thiocytidine(32) synthetase TtcA</fullName>
    </submittedName>
</protein>
<feature type="domain" description="tRNA(Ile)-lysidine/2-thiocytidine synthase N-terminal" evidence="2">
    <location>
        <begin position="26"/>
        <end position="203"/>
    </location>
</feature>
<reference evidence="3" key="2">
    <citation type="submission" date="2021-04" db="EMBL/GenBank/DDBJ databases">
        <authorList>
            <person name="Gilroy R."/>
        </authorList>
    </citation>
    <scope>NUCLEOTIDE SEQUENCE</scope>
    <source>
        <strain evidence="3">CHK183-1962</strain>
    </source>
</reference>
<name>A0A9D2BIF1_9FIRM</name>
<proteinExistence type="predicted"/>
<dbReference type="Gene3D" id="3.40.50.620">
    <property type="entry name" value="HUPs"/>
    <property type="match status" value="1"/>
</dbReference>
<comment type="caution">
    <text evidence="3">The sequence shown here is derived from an EMBL/GenBank/DDBJ whole genome shotgun (WGS) entry which is preliminary data.</text>
</comment>
<dbReference type="InterPro" id="IPR011063">
    <property type="entry name" value="TilS/TtcA_N"/>
</dbReference>
<accession>A0A9D2BIF1</accession>
<evidence type="ECO:0000256" key="1">
    <source>
        <dbReference type="ARBA" id="ARBA00022679"/>
    </source>
</evidence>
<dbReference type="CDD" id="cd24138">
    <property type="entry name" value="TtcA-like"/>
    <property type="match status" value="1"/>
</dbReference>